<dbReference type="PIRSF" id="PIRSF026649">
    <property type="entry name" value="MsbB"/>
    <property type="match status" value="1"/>
</dbReference>
<evidence type="ECO:0000313" key="8">
    <source>
        <dbReference type="Proteomes" id="UP001500547"/>
    </source>
</evidence>
<evidence type="ECO:0000313" key="7">
    <source>
        <dbReference type="EMBL" id="GAA5163505.1"/>
    </source>
</evidence>
<evidence type="ECO:0000256" key="5">
    <source>
        <dbReference type="ARBA" id="ARBA00023136"/>
    </source>
</evidence>
<keyword evidence="4" id="KW-0808">Transferase</keyword>
<proteinExistence type="predicted"/>
<keyword evidence="8" id="KW-1185">Reference proteome</keyword>
<dbReference type="EMBL" id="BAABLD010000008">
    <property type="protein sequence ID" value="GAA5163505.1"/>
    <property type="molecule type" value="Genomic_DNA"/>
</dbReference>
<keyword evidence="3" id="KW-0997">Cell inner membrane</keyword>
<keyword evidence="6 7" id="KW-0012">Acyltransferase</keyword>
<protein>
    <submittedName>
        <fullName evidence="7">Lipid A biosynthesis lauroyl acyltransferase</fullName>
    </submittedName>
</protein>
<evidence type="ECO:0000256" key="2">
    <source>
        <dbReference type="ARBA" id="ARBA00022475"/>
    </source>
</evidence>
<name>A0ABP9QL32_9RHOO</name>
<gene>
    <name evidence="7" type="ORF">GCM10025770_15780</name>
</gene>
<dbReference type="RefSeq" id="WP_345532350.1">
    <property type="nucleotide sequence ID" value="NZ_BAABLD010000008.1"/>
</dbReference>
<accession>A0ABP9QL32</accession>
<keyword evidence="2" id="KW-1003">Cell membrane</keyword>
<sequence>MIRSVLRSLPTAILAPLIWLLHWLPLPVQAAVGWVLGHLLYLLVAPRRRVVHTNLRLCFPELSDAERGRLARRNVVAVVRSMLERGVIWWGSEARIRRLVEVRGLEHMHKLHEEGRNMILLVPHFVGLDVAGARLTMELDGVGIYSAQLDKLLERLLMRGRLRFGNQMLLSRQEGIRGAVRAMKTGRPFFYLPDLDYGPKESVFVPFFGVQTATIPGLSRVARLADAAVIPVVTLMKPWGTGYVCTLSAPWTDFPSDDAVADTARMNAWIESEVRQRPAEYYWVHKRFKTRPPGEAKLY</sequence>
<evidence type="ECO:0000256" key="4">
    <source>
        <dbReference type="ARBA" id="ARBA00022679"/>
    </source>
</evidence>
<comment type="subcellular location">
    <subcellularLocation>
        <location evidence="1">Cell inner membrane</location>
    </subcellularLocation>
</comment>
<keyword evidence="5" id="KW-0472">Membrane</keyword>
<organism evidence="7 8">
    <name type="scientific">Viridibacterium curvum</name>
    <dbReference type="NCBI Taxonomy" id="1101404"/>
    <lineage>
        <taxon>Bacteria</taxon>
        <taxon>Pseudomonadati</taxon>
        <taxon>Pseudomonadota</taxon>
        <taxon>Betaproteobacteria</taxon>
        <taxon>Rhodocyclales</taxon>
        <taxon>Rhodocyclaceae</taxon>
        <taxon>Viridibacterium</taxon>
    </lineage>
</organism>
<evidence type="ECO:0000256" key="6">
    <source>
        <dbReference type="ARBA" id="ARBA00023315"/>
    </source>
</evidence>
<dbReference type="InterPro" id="IPR004960">
    <property type="entry name" value="LipA_acyltrans"/>
</dbReference>
<evidence type="ECO:0000256" key="3">
    <source>
        <dbReference type="ARBA" id="ARBA00022519"/>
    </source>
</evidence>
<dbReference type="PANTHER" id="PTHR30606">
    <property type="entry name" value="LIPID A BIOSYNTHESIS LAUROYL ACYLTRANSFERASE"/>
    <property type="match status" value="1"/>
</dbReference>
<comment type="caution">
    <text evidence="7">The sequence shown here is derived from an EMBL/GenBank/DDBJ whole genome shotgun (WGS) entry which is preliminary data.</text>
</comment>
<dbReference type="CDD" id="cd07984">
    <property type="entry name" value="LPLAT_LABLAT-like"/>
    <property type="match status" value="1"/>
</dbReference>
<dbReference type="Proteomes" id="UP001500547">
    <property type="component" value="Unassembled WGS sequence"/>
</dbReference>
<evidence type="ECO:0000256" key="1">
    <source>
        <dbReference type="ARBA" id="ARBA00004533"/>
    </source>
</evidence>
<dbReference type="GO" id="GO:0016746">
    <property type="term" value="F:acyltransferase activity"/>
    <property type="evidence" value="ECO:0007669"/>
    <property type="project" value="UniProtKB-KW"/>
</dbReference>
<dbReference type="Pfam" id="PF03279">
    <property type="entry name" value="Lip_A_acyltrans"/>
    <property type="match status" value="1"/>
</dbReference>
<dbReference type="PANTHER" id="PTHR30606:SF9">
    <property type="entry name" value="LIPID A BIOSYNTHESIS LAUROYLTRANSFERASE"/>
    <property type="match status" value="1"/>
</dbReference>
<reference evidence="8" key="1">
    <citation type="journal article" date="2019" name="Int. J. Syst. Evol. Microbiol.">
        <title>The Global Catalogue of Microorganisms (GCM) 10K type strain sequencing project: providing services to taxonomists for standard genome sequencing and annotation.</title>
        <authorList>
            <consortium name="The Broad Institute Genomics Platform"/>
            <consortium name="The Broad Institute Genome Sequencing Center for Infectious Disease"/>
            <person name="Wu L."/>
            <person name="Ma J."/>
        </authorList>
    </citation>
    <scope>NUCLEOTIDE SEQUENCE [LARGE SCALE GENOMIC DNA]</scope>
    <source>
        <strain evidence="8">JCM 18715</strain>
    </source>
</reference>